<accession>H2YSD5</accession>
<keyword evidence="3" id="KW-1185">Reference proteome</keyword>
<dbReference type="Proteomes" id="UP000007875">
    <property type="component" value="Unassembled WGS sequence"/>
</dbReference>
<evidence type="ECO:0000256" key="1">
    <source>
        <dbReference type="SAM" id="MobiDB-lite"/>
    </source>
</evidence>
<dbReference type="GeneTree" id="ENSGT00940000153680"/>
<sequence>MKLIEKIVAQEKQELERLRLEQIENDEKFANLIASQLDSPQKSVTPSKKILRSANKQRLCKSKEKVKPVKCKMINTYFQSTSTTQPPAYRLRGEAKRRISCDPNATQSSFQVEDICGNDMAHASKSPDQVNPTEQHENAATKLNFPTKQNEDLSNYRMPLRKRRRLKSV</sequence>
<evidence type="ECO:0000313" key="3">
    <source>
        <dbReference type="Proteomes" id="UP000007875"/>
    </source>
</evidence>
<reference evidence="3" key="1">
    <citation type="submission" date="2003-08" db="EMBL/GenBank/DDBJ databases">
        <authorList>
            <person name="Birren B."/>
            <person name="Nusbaum C."/>
            <person name="Abebe A."/>
            <person name="Abouelleil A."/>
            <person name="Adekoya E."/>
            <person name="Ait-zahra M."/>
            <person name="Allen N."/>
            <person name="Allen T."/>
            <person name="An P."/>
            <person name="Anderson M."/>
            <person name="Anderson S."/>
            <person name="Arachchi H."/>
            <person name="Armbruster J."/>
            <person name="Bachantsang P."/>
            <person name="Baldwin J."/>
            <person name="Barry A."/>
            <person name="Bayul T."/>
            <person name="Blitshsteyn B."/>
            <person name="Bloom T."/>
            <person name="Blye J."/>
            <person name="Boguslavskiy L."/>
            <person name="Borowsky M."/>
            <person name="Boukhgalter B."/>
            <person name="Brunache A."/>
            <person name="Butler J."/>
            <person name="Calixte N."/>
            <person name="Calvo S."/>
            <person name="Camarata J."/>
            <person name="Campo K."/>
            <person name="Chang J."/>
            <person name="Cheshatsang Y."/>
            <person name="Citroen M."/>
            <person name="Collymore A."/>
            <person name="Considine T."/>
            <person name="Cook A."/>
            <person name="Cooke P."/>
            <person name="Corum B."/>
            <person name="Cuomo C."/>
            <person name="David R."/>
            <person name="Dawoe T."/>
            <person name="Degray S."/>
            <person name="Dodge S."/>
            <person name="Dooley K."/>
            <person name="Dorje P."/>
            <person name="Dorjee K."/>
            <person name="Dorris L."/>
            <person name="Duffey N."/>
            <person name="Dupes A."/>
            <person name="Elkins T."/>
            <person name="Engels R."/>
            <person name="Erickson J."/>
            <person name="Farina A."/>
            <person name="Faro S."/>
            <person name="Ferreira P."/>
            <person name="Fischer H."/>
            <person name="Fitzgerald M."/>
            <person name="Foley K."/>
            <person name="Gage D."/>
            <person name="Galagan J."/>
            <person name="Gearin G."/>
            <person name="Gnerre S."/>
            <person name="Gnirke A."/>
            <person name="Goyette A."/>
            <person name="Graham J."/>
            <person name="Grandbois E."/>
            <person name="Gyaltsen K."/>
            <person name="Hafez N."/>
            <person name="Hagopian D."/>
            <person name="Hagos B."/>
            <person name="Hall J."/>
            <person name="Hatcher B."/>
            <person name="Heller A."/>
            <person name="Higgins H."/>
            <person name="Honan T."/>
            <person name="Horn A."/>
            <person name="Houde N."/>
            <person name="Hughes L."/>
            <person name="Hulme W."/>
            <person name="Husby E."/>
            <person name="Iliev I."/>
            <person name="Jaffe D."/>
            <person name="Jones C."/>
            <person name="Kamal M."/>
            <person name="Kamat A."/>
            <person name="Kamvysselis M."/>
            <person name="Karlsson E."/>
            <person name="Kells C."/>
            <person name="Kieu A."/>
            <person name="Kisner P."/>
            <person name="Kodira C."/>
            <person name="Kulbokas E."/>
            <person name="Labutti K."/>
            <person name="Lama D."/>
            <person name="Landers T."/>
            <person name="Leger J."/>
            <person name="Levine S."/>
            <person name="Lewis D."/>
            <person name="Lewis T."/>
            <person name="Lindblad-toh K."/>
            <person name="Liu X."/>
            <person name="Lokyitsang T."/>
            <person name="Lokyitsang Y."/>
            <person name="Lucien O."/>
            <person name="Lui A."/>
            <person name="Ma L.J."/>
            <person name="Mabbitt R."/>
            <person name="Macdonald J."/>
            <person name="Maclean C."/>
            <person name="Major J."/>
            <person name="Manning J."/>
            <person name="Marabella R."/>
            <person name="Maru K."/>
            <person name="Matthews C."/>
            <person name="Mauceli E."/>
            <person name="Mccarthy M."/>
            <person name="Mcdonough S."/>
            <person name="Mcghee T."/>
            <person name="Meldrim J."/>
            <person name="Meneus L."/>
            <person name="Mesirov J."/>
            <person name="Mihalev A."/>
            <person name="Mihova T."/>
            <person name="Mikkelsen T."/>
            <person name="Mlenga V."/>
            <person name="Moru K."/>
            <person name="Mozes J."/>
            <person name="Mulrain L."/>
            <person name="Munson G."/>
            <person name="Naylor J."/>
            <person name="Newes C."/>
            <person name="Nguyen C."/>
            <person name="Nguyen N."/>
            <person name="Nguyen T."/>
            <person name="Nicol R."/>
            <person name="Nielsen C."/>
            <person name="Nizzari M."/>
            <person name="Norbu C."/>
            <person name="Norbu N."/>
            <person name="O'donnell P."/>
            <person name="Okoawo O."/>
            <person name="O'leary S."/>
            <person name="Omotosho B."/>
            <person name="O'neill K."/>
            <person name="Osman S."/>
            <person name="Parker S."/>
            <person name="Perrin D."/>
            <person name="Phunkhang P."/>
            <person name="Piqani B."/>
            <person name="Purcell S."/>
            <person name="Rachupka T."/>
            <person name="Ramasamy U."/>
            <person name="Rameau R."/>
            <person name="Ray V."/>
            <person name="Raymond C."/>
            <person name="Retta R."/>
            <person name="Richardson S."/>
            <person name="Rise C."/>
            <person name="Rodriguez J."/>
            <person name="Rogers J."/>
            <person name="Rogov P."/>
            <person name="Rutman M."/>
            <person name="Schupbach R."/>
            <person name="Seaman C."/>
            <person name="Settipalli S."/>
            <person name="Sharpe T."/>
            <person name="Sheridan J."/>
            <person name="Sherpa N."/>
            <person name="Shi J."/>
            <person name="Smirnov S."/>
            <person name="Smith C."/>
            <person name="Sougnez C."/>
            <person name="Spencer B."/>
            <person name="Stalker J."/>
            <person name="Stange-thomann N."/>
            <person name="Stavropoulos S."/>
            <person name="Stetson K."/>
            <person name="Stone C."/>
            <person name="Stone S."/>
            <person name="Stubbs M."/>
            <person name="Talamas J."/>
            <person name="Tchuinga P."/>
            <person name="Tenzing P."/>
            <person name="Tesfaye S."/>
            <person name="Theodore J."/>
            <person name="Thoulutsang Y."/>
            <person name="Topham K."/>
            <person name="Towey S."/>
            <person name="Tsamla T."/>
            <person name="Tsomo N."/>
            <person name="Vallee D."/>
            <person name="Vassiliev H."/>
            <person name="Venkataraman V."/>
            <person name="Vinson J."/>
            <person name="Vo A."/>
            <person name="Wade C."/>
            <person name="Wang S."/>
            <person name="Wangchuk T."/>
            <person name="Wangdi T."/>
            <person name="Whittaker C."/>
            <person name="Wilkinson J."/>
            <person name="Wu Y."/>
            <person name="Wyman D."/>
            <person name="Yadav S."/>
            <person name="Yang S."/>
            <person name="Yang X."/>
            <person name="Yeager S."/>
            <person name="Yee E."/>
            <person name="Young G."/>
            <person name="Zainoun J."/>
            <person name="Zembeck L."/>
            <person name="Zimmer A."/>
            <person name="Zody M."/>
            <person name="Lander E."/>
        </authorList>
    </citation>
    <scope>NUCLEOTIDE SEQUENCE [LARGE SCALE GENOMIC DNA]</scope>
</reference>
<name>H2YSD5_CIOSA</name>
<dbReference type="AlphaFoldDB" id="H2YSD5"/>
<dbReference type="HOGENOM" id="CLU_1577949_0_0_1"/>
<feature type="compositionally biased region" description="Basic residues" evidence="1">
    <location>
        <begin position="159"/>
        <end position="169"/>
    </location>
</feature>
<organism evidence="2 3">
    <name type="scientific">Ciona savignyi</name>
    <name type="common">Pacific transparent sea squirt</name>
    <dbReference type="NCBI Taxonomy" id="51511"/>
    <lineage>
        <taxon>Eukaryota</taxon>
        <taxon>Metazoa</taxon>
        <taxon>Chordata</taxon>
        <taxon>Tunicata</taxon>
        <taxon>Ascidiacea</taxon>
        <taxon>Phlebobranchia</taxon>
        <taxon>Cionidae</taxon>
        <taxon>Ciona</taxon>
    </lineage>
</organism>
<proteinExistence type="predicted"/>
<feature type="region of interest" description="Disordered" evidence="1">
    <location>
        <begin position="120"/>
        <end position="169"/>
    </location>
</feature>
<reference evidence="2" key="3">
    <citation type="submission" date="2025-09" db="UniProtKB">
        <authorList>
            <consortium name="Ensembl"/>
        </authorList>
    </citation>
    <scope>IDENTIFICATION</scope>
</reference>
<evidence type="ECO:0000313" key="2">
    <source>
        <dbReference type="Ensembl" id="ENSCSAVP00000008245.1"/>
    </source>
</evidence>
<protein>
    <submittedName>
        <fullName evidence="2">Uncharacterized protein</fullName>
    </submittedName>
</protein>
<reference evidence="2" key="2">
    <citation type="submission" date="2025-08" db="UniProtKB">
        <authorList>
            <consortium name="Ensembl"/>
        </authorList>
    </citation>
    <scope>IDENTIFICATION</scope>
</reference>
<dbReference type="Ensembl" id="ENSCSAVT00000008353.1">
    <property type="protein sequence ID" value="ENSCSAVP00000008245.1"/>
    <property type="gene ID" value="ENSCSAVG00000004911.1"/>
</dbReference>